<evidence type="ECO:0000313" key="8">
    <source>
        <dbReference type="Proteomes" id="UP000724672"/>
    </source>
</evidence>
<reference evidence="7" key="1">
    <citation type="submission" date="2019-12" db="EMBL/GenBank/DDBJ databases">
        <title>Clostridiaceae gen. nov. sp. nov., isolated from sediment in Xinjiang, China.</title>
        <authorList>
            <person name="Zhang R."/>
        </authorList>
    </citation>
    <scope>NUCLEOTIDE SEQUENCE</scope>
    <source>
        <strain evidence="7">D2Q-11</strain>
    </source>
</reference>
<evidence type="ECO:0000256" key="3">
    <source>
        <dbReference type="ARBA" id="ARBA00020422"/>
    </source>
</evidence>
<comment type="caution">
    <text evidence="7">The sequence shown here is derived from an EMBL/GenBank/DDBJ whole genome shotgun (WGS) entry which is preliminary data.</text>
</comment>
<dbReference type="Gene3D" id="3.30.1340.10">
    <property type="entry name" value="HPr-like"/>
    <property type="match status" value="1"/>
</dbReference>
<feature type="domain" description="HPr" evidence="6">
    <location>
        <begin position="1"/>
        <end position="88"/>
    </location>
</feature>
<evidence type="ECO:0000256" key="2">
    <source>
        <dbReference type="ARBA" id="ARBA00004496"/>
    </source>
</evidence>
<name>A0A942UXQ1_9FIRM</name>
<dbReference type="InterPro" id="IPR000032">
    <property type="entry name" value="HPr-like"/>
</dbReference>
<dbReference type="InterPro" id="IPR001020">
    <property type="entry name" value="PTS_HPr_His_P_site"/>
</dbReference>
<evidence type="ECO:0000259" key="6">
    <source>
        <dbReference type="PROSITE" id="PS51350"/>
    </source>
</evidence>
<dbReference type="PROSITE" id="PS00589">
    <property type="entry name" value="PTS_HPR_SER"/>
    <property type="match status" value="1"/>
</dbReference>
<dbReference type="PROSITE" id="PS00369">
    <property type="entry name" value="PTS_HPR_HIS"/>
    <property type="match status" value="1"/>
</dbReference>
<dbReference type="PANTHER" id="PTHR33705:SF2">
    <property type="entry name" value="PHOSPHOCARRIER PROTEIN NPR"/>
    <property type="match status" value="1"/>
</dbReference>
<protein>
    <recommendedName>
        <fullName evidence="3">Phosphocarrier protein HPr</fullName>
    </recommendedName>
</protein>
<sequence>MIKSEVKITNKTGLHARPASLFVSESSKYKSEIKAINGDKEYNAKSIMGILSMGAVEGDIITIIAEGSDEKEAVEGLVKLIESNFNQA</sequence>
<evidence type="ECO:0000256" key="4">
    <source>
        <dbReference type="ARBA" id="ARBA00022490"/>
    </source>
</evidence>
<dbReference type="InterPro" id="IPR035895">
    <property type="entry name" value="HPr-like_sf"/>
</dbReference>
<comment type="subcellular location">
    <subcellularLocation>
        <location evidence="2">Cytoplasm</location>
    </subcellularLocation>
</comment>
<dbReference type="InterPro" id="IPR002114">
    <property type="entry name" value="PTS_HPr_Ser_P_site"/>
</dbReference>
<accession>A0A942UXQ1</accession>
<evidence type="ECO:0000313" key="7">
    <source>
        <dbReference type="EMBL" id="MBS4538729.1"/>
    </source>
</evidence>
<dbReference type="PROSITE" id="PS51350">
    <property type="entry name" value="PTS_HPR_DOM"/>
    <property type="match status" value="1"/>
</dbReference>
<dbReference type="SUPFAM" id="SSF55594">
    <property type="entry name" value="HPr-like"/>
    <property type="match status" value="1"/>
</dbReference>
<dbReference type="PANTHER" id="PTHR33705">
    <property type="entry name" value="PHOSPHOCARRIER PROTEIN HPR"/>
    <property type="match status" value="1"/>
</dbReference>
<keyword evidence="5" id="KW-0598">Phosphotransferase system</keyword>
<dbReference type="CDD" id="cd00367">
    <property type="entry name" value="PTS-HPr_like"/>
    <property type="match status" value="1"/>
</dbReference>
<dbReference type="Pfam" id="PF00381">
    <property type="entry name" value="PTS-HPr"/>
    <property type="match status" value="1"/>
</dbReference>
<dbReference type="InterPro" id="IPR050399">
    <property type="entry name" value="HPr"/>
</dbReference>
<comment type="function">
    <text evidence="1">General (non sugar-specific) component of the phosphoenolpyruvate-dependent sugar phosphotransferase system (sugar PTS). This major carbohydrate active-transport system catalyzes the phosphorylation of incoming sugar substrates concomitantly with their translocation across the cell membrane. The phosphoryl group from phosphoenolpyruvate (PEP) is transferred to the phosphoryl carrier protein HPr by enzyme I. Phospho-HPr then transfers it to the PTS EIIA domain.</text>
</comment>
<proteinExistence type="predicted"/>
<gene>
    <name evidence="7" type="ORF">GOQ27_09655</name>
</gene>
<evidence type="ECO:0000256" key="5">
    <source>
        <dbReference type="ARBA" id="ARBA00022683"/>
    </source>
</evidence>
<dbReference type="RefSeq" id="WP_203366656.1">
    <property type="nucleotide sequence ID" value="NZ_WSFT01000037.1"/>
</dbReference>
<dbReference type="GO" id="GO:0009401">
    <property type="term" value="P:phosphoenolpyruvate-dependent sugar phosphotransferase system"/>
    <property type="evidence" value="ECO:0007669"/>
    <property type="project" value="UniProtKB-KW"/>
</dbReference>
<dbReference type="EMBL" id="WSFT01000037">
    <property type="protein sequence ID" value="MBS4538729.1"/>
    <property type="molecule type" value="Genomic_DNA"/>
</dbReference>
<dbReference type="Proteomes" id="UP000724672">
    <property type="component" value="Unassembled WGS sequence"/>
</dbReference>
<keyword evidence="4" id="KW-0963">Cytoplasm</keyword>
<dbReference type="NCBIfam" id="TIGR01003">
    <property type="entry name" value="PTS_HPr_family"/>
    <property type="match status" value="1"/>
</dbReference>
<organism evidence="7 8">
    <name type="scientific">Anaeromonas frigoriresistens</name>
    <dbReference type="NCBI Taxonomy" id="2683708"/>
    <lineage>
        <taxon>Bacteria</taxon>
        <taxon>Bacillati</taxon>
        <taxon>Bacillota</taxon>
        <taxon>Tissierellia</taxon>
        <taxon>Tissierellales</taxon>
        <taxon>Thermohalobacteraceae</taxon>
        <taxon>Anaeromonas</taxon>
    </lineage>
</organism>
<keyword evidence="8" id="KW-1185">Reference proteome</keyword>
<evidence type="ECO:0000256" key="1">
    <source>
        <dbReference type="ARBA" id="ARBA00003681"/>
    </source>
</evidence>
<dbReference type="GO" id="GO:0005737">
    <property type="term" value="C:cytoplasm"/>
    <property type="evidence" value="ECO:0007669"/>
    <property type="project" value="UniProtKB-SubCell"/>
</dbReference>
<dbReference type="PRINTS" id="PR00107">
    <property type="entry name" value="PHOSPHOCPHPR"/>
</dbReference>
<dbReference type="AlphaFoldDB" id="A0A942UXQ1"/>